<evidence type="ECO:0000313" key="7">
    <source>
        <dbReference type="Proteomes" id="UP001447188"/>
    </source>
</evidence>
<evidence type="ECO:0000313" key="6">
    <source>
        <dbReference type="EMBL" id="KAL0639174.1"/>
    </source>
</evidence>
<dbReference type="InterPro" id="IPR014043">
    <property type="entry name" value="Acyl_transferase_dom"/>
</dbReference>
<evidence type="ECO:0000259" key="5">
    <source>
        <dbReference type="SMART" id="SM00827"/>
    </source>
</evidence>
<comment type="caution">
    <text evidence="6">The sequence shown here is derived from an EMBL/GenBank/DDBJ whole genome shotgun (WGS) entry which is preliminary data.</text>
</comment>
<evidence type="ECO:0000256" key="3">
    <source>
        <dbReference type="ARBA" id="ARBA00023315"/>
    </source>
</evidence>
<keyword evidence="7" id="KW-1185">Reference proteome</keyword>
<dbReference type="PANTHER" id="PTHR42681">
    <property type="entry name" value="MALONYL-COA-ACYL CARRIER PROTEIN TRANSACYLASE, MITOCHONDRIAL"/>
    <property type="match status" value="1"/>
</dbReference>
<dbReference type="PANTHER" id="PTHR42681:SF1">
    <property type="entry name" value="MALONYL-COA-ACYL CARRIER PROTEIN TRANSACYLASE, MITOCHONDRIAL"/>
    <property type="match status" value="1"/>
</dbReference>
<dbReference type="EC" id="2.3.1.39" evidence="1"/>
<comment type="catalytic activity">
    <reaction evidence="4">
        <text>holo-[ACP] + malonyl-CoA = malonyl-[ACP] + CoA</text>
        <dbReference type="Rhea" id="RHEA:41792"/>
        <dbReference type="Rhea" id="RHEA-COMP:9623"/>
        <dbReference type="Rhea" id="RHEA-COMP:9685"/>
        <dbReference type="ChEBI" id="CHEBI:57287"/>
        <dbReference type="ChEBI" id="CHEBI:57384"/>
        <dbReference type="ChEBI" id="CHEBI:64479"/>
        <dbReference type="ChEBI" id="CHEBI:78449"/>
        <dbReference type="EC" id="2.3.1.39"/>
    </reaction>
</comment>
<dbReference type="SUPFAM" id="SSF55048">
    <property type="entry name" value="Probable ACP-binding domain of malonyl-CoA ACP transacylase"/>
    <property type="match status" value="1"/>
</dbReference>
<gene>
    <name evidence="6" type="primary">MCT1</name>
    <name evidence="6" type="ORF">Q9L58_001860</name>
</gene>
<dbReference type="SUPFAM" id="SSF52151">
    <property type="entry name" value="FabD/lysophospholipase-like"/>
    <property type="match status" value="1"/>
</dbReference>
<dbReference type="InterPro" id="IPR001227">
    <property type="entry name" value="Ac_transferase_dom_sf"/>
</dbReference>
<evidence type="ECO:0000256" key="4">
    <source>
        <dbReference type="ARBA" id="ARBA00048462"/>
    </source>
</evidence>
<protein>
    <recommendedName>
        <fullName evidence="1">[acyl-carrier-protein] S-malonyltransferase</fullName>
        <ecNumber evidence="1">2.3.1.39</ecNumber>
    </recommendedName>
</protein>
<accession>A0ABR3GTC9</accession>
<evidence type="ECO:0000256" key="2">
    <source>
        <dbReference type="ARBA" id="ARBA00022679"/>
    </source>
</evidence>
<name>A0ABR3GTC9_9PEZI</name>
<dbReference type="InterPro" id="IPR050858">
    <property type="entry name" value="Mal-CoA-ACP_Trans/PKS_FabD"/>
</dbReference>
<keyword evidence="2 6" id="KW-0808">Transferase</keyword>
<dbReference type="EMBL" id="JBBBZM010000014">
    <property type="protein sequence ID" value="KAL0639174.1"/>
    <property type="molecule type" value="Genomic_DNA"/>
</dbReference>
<dbReference type="Gene3D" id="3.30.70.250">
    <property type="entry name" value="Malonyl-CoA ACP transacylase, ACP-binding"/>
    <property type="match status" value="1"/>
</dbReference>
<organism evidence="6 7">
    <name type="scientific">Discina gigas</name>
    <dbReference type="NCBI Taxonomy" id="1032678"/>
    <lineage>
        <taxon>Eukaryota</taxon>
        <taxon>Fungi</taxon>
        <taxon>Dikarya</taxon>
        <taxon>Ascomycota</taxon>
        <taxon>Pezizomycotina</taxon>
        <taxon>Pezizomycetes</taxon>
        <taxon>Pezizales</taxon>
        <taxon>Discinaceae</taxon>
        <taxon>Discina</taxon>
    </lineage>
</organism>
<proteinExistence type="predicted"/>
<reference evidence="6 7" key="1">
    <citation type="submission" date="2024-02" db="EMBL/GenBank/DDBJ databases">
        <title>Discinaceae phylogenomics.</title>
        <authorList>
            <person name="Dirks A.C."/>
            <person name="James T.Y."/>
        </authorList>
    </citation>
    <scope>NUCLEOTIDE SEQUENCE [LARGE SCALE GENOMIC DNA]</scope>
    <source>
        <strain evidence="6 7">ACD0624</strain>
    </source>
</reference>
<dbReference type="InterPro" id="IPR016036">
    <property type="entry name" value="Malonyl_transacylase_ACP-bd"/>
</dbReference>
<evidence type="ECO:0000256" key="1">
    <source>
        <dbReference type="ARBA" id="ARBA00013258"/>
    </source>
</evidence>
<feature type="domain" description="Malonyl-CoA:ACP transacylase (MAT)" evidence="5">
    <location>
        <begin position="43"/>
        <end position="354"/>
    </location>
</feature>
<dbReference type="InterPro" id="IPR016035">
    <property type="entry name" value="Acyl_Trfase/lysoPLipase"/>
</dbReference>
<sequence>MKALHPPRLLPLLSRPLVNRLCPSIRRLSNDATVSQHSKTALFFPGQGTQKPGMLTPLINAFPRTLTPLLEILDATCPGLQQTISAGPSETLTHTPNAQPAILFTSIAILRVLEQDFGLQTSKFSHLLGHSLGEFSALVAANVLSLSDALTLVRRRGEAMAQCAESTAGEVGMFAVMVEKASLPGLMKRVDDFIHSEILPDDQFLNIANINSSTQIVLSGHVRAVDACLGHLRKFQGNDPRAIRLNVAAPFHSQIMAPAVSVVRSLLEEMDVGDGAHTKVVSNATARPYRDLEEMKRLLAAQAVETVQWKDSIAFLENEAGVTRWFGLGPGKVGRNLIGREVRGGYQSVLGIDGMDVAEMEKVVRELDL</sequence>
<dbReference type="SMART" id="SM00827">
    <property type="entry name" value="PKS_AT"/>
    <property type="match status" value="1"/>
</dbReference>
<dbReference type="GO" id="GO:0004314">
    <property type="term" value="F:[acyl-carrier-protein] S-malonyltransferase activity"/>
    <property type="evidence" value="ECO:0007669"/>
    <property type="project" value="UniProtKB-EC"/>
</dbReference>
<dbReference type="Pfam" id="PF00698">
    <property type="entry name" value="Acyl_transf_1"/>
    <property type="match status" value="1"/>
</dbReference>
<dbReference type="Proteomes" id="UP001447188">
    <property type="component" value="Unassembled WGS sequence"/>
</dbReference>
<keyword evidence="3 6" id="KW-0012">Acyltransferase</keyword>
<dbReference type="Gene3D" id="3.40.366.10">
    <property type="entry name" value="Malonyl-Coenzyme A Acyl Carrier Protein, domain 2"/>
    <property type="match status" value="1"/>
</dbReference>